<reference evidence="1" key="1">
    <citation type="journal article" date="2014" name="Int. J. Syst. Evol. Microbiol.">
        <title>Complete genome sequence of Corynebacterium casei LMG S-19264T (=DSM 44701T), isolated from a smear-ripened cheese.</title>
        <authorList>
            <consortium name="US DOE Joint Genome Institute (JGI-PGF)"/>
            <person name="Walter F."/>
            <person name="Albersmeier A."/>
            <person name="Kalinowski J."/>
            <person name="Ruckert C."/>
        </authorList>
    </citation>
    <scope>NUCLEOTIDE SEQUENCE</scope>
    <source>
        <strain evidence="1">CGMCC 1.12426</strain>
    </source>
</reference>
<accession>A0A916TK21</accession>
<gene>
    <name evidence="1" type="ORF">GCM10011316_23570</name>
</gene>
<proteinExistence type="predicted"/>
<keyword evidence="2" id="KW-1185">Reference proteome</keyword>
<evidence type="ECO:0000313" key="1">
    <source>
        <dbReference type="EMBL" id="GGB50720.1"/>
    </source>
</evidence>
<dbReference type="OrthoDB" id="8454255at2"/>
<protein>
    <submittedName>
        <fullName evidence="1">Uncharacterized protein</fullName>
    </submittedName>
</protein>
<reference evidence="1" key="2">
    <citation type="submission" date="2020-09" db="EMBL/GenBank/DDBJ databases">
        <authorList>
            <person name="Sun Q."/>
            <person name="Zhou Y."/>
        </authorList>
    </citation>
    <scope>NUCLEOTIDE SEQUENCE</scope>
    <source>
        <strain evidence="1">CGMCC 1.12426</strain>
    </source>
</reference>
<dbReference type="Proteomes" id="UP000605148">
    <property type="component" value="Unassembled WGS sequence"/>
</dbReference>
<sequence>MGTLLDFASAPRPVARMRRSASRPYHCETPSRGELVLFPGVRYERNDLDLAPRIGTIGTEAETAHADRD</sequence>
<name>A0A916TK21_9HYPH</name>
<comment type="caution">
    <text evidence="1">The sequence shown here is derived from an EMBL/GenBank/DDBJ whole genome shotgun (WGS) entry which is preliminary data.</text>
</comment>
<organism evidence="1 2">
    <name type="scientific">Roseibium aquae</name>
    <dbReference type="NCBI Taxonomy" id="1323746"/>
    <lineage>
        <taxon>Bacteria</taxon>
        <taxon>Pseudomonadati</taxon>
        <taxon>Pseudomonadota</taxon>
        <taxon>Alphaproteobacteria</taxon>
        <taxon>Hyphomicrobiales</taxon>
        <taxon>Stappiaceae</taxon>
        <taxon>Roseibium</taxon>
    </lineage>
</organism>
<dbReference type="AlphaFoldDB" id="A0A916TK21"/>
<evidence type="ECO:0000313" key="2">
    <source>
        <dbReference type="Proteomes" id="UP000605148"/>
    </source>
</evidence>
<dbReference type="EMBL" id="BMFA01000006">
    <property type="protein sequence ID" value="GGB50720.1"/>
    <property type="molecule type" value="Genomic_DNA"/>
</dbReference>